<feature type="region of interest" description="Disordered" evidence="1">
    <location>
        <begin position="72"/>
        <end position="125"/>
    </location>
</feature>
<feature type="compositionally biased region" description="Low complexity" evidence="1">
    <location>
        <begin position="84"/>
        <end position="103"/>
    </location>
</feature>
<evidence type="ECO:0000313" key="2">
    <source>
        <dbReference type="EMBL" id="KAK1466485.1"/>
    </source>
</evidence>
<proteinExistence type="predicted"/>
<feature type="region of interest" description="Disordered" evidence="1">
    <location>
        <begin position="1"/>
        <end position="41"/>
    </location>
</feature>
<gene>
    <name evidence="2" type="ORF">CCUS01_07306</name>
</gene>
<keyword evidence="3" id="KW-1185">Reference proteome</keyword>
<comment type="caution">
    <text evidence="2">The sequence shown here is derived from an EMBL/GenBank/DDBJ whole genome shotgun (WGS) entry which is preliminary data.</text>
</comment>
<evidence type="ECO:0000256" key="1">
    <source>
        <dbReference type="SAM" id="MobiDB-lite"/>
    </source>
</evidence>
<dbReference type="EMBL" id="MPDP01000259">
    <property type="protein sequence ID" value="KAK1466485.1"/>
    <property type="molecule type" value="Genomic_DNA"/>
</dbReference>
<feature type="compositionally biased region" description="Acidic residues" evidence="1">
    <location>
        <begin position="21"/>
        <end position="30"/>
    </location>
</feature>
<protein>
    <submittedName>
        <fullName evidence="2">Fungal specific transcription factor</fullName>
    </submittedName>
</protein>
<evidence type="ECO:0000313" key="3">
    <source>
        <dbReference type="Proteomes" id="UP001239213"/>
    </source>
</evidence>
<accession>A0AAI9XWF6</accession>
<organism evidence="2 3">
    <name type="scientific">Colletotrichum cuscutae</name>
    <dbReference type="NCBI Taxonomy" id="1209917"/>
    <lineage>
        <taxon>Eukaryota</taxon>
        <taxon>Fungi</taxon>
        <taxon>Dikarya</taxon>
        <taxon>Ascomycota</taxon>
        <taxon>Pezizomycotina</taxon>
        <taxon>Sordariomycetes</taxon>
        <taxon>Hypocreomycetidae</taxon>
        <taxon>Glomerellales</taxon>
        <taxon>Glomerellaceae</taxon>
        <taxon>Colletotrichum</taxon>
        <taxon>Colletotrichum acutatum species complex</taxon>
    </lineage>
</organism>
<dbReference type="Proteomes" id="UP001239213">
    <property type="component" value="Unassembled WGS sequence"/>
</dbReference>
<reference evidence="2" key="1">
    <citation type="submission" date="2016-11" db="EMBL/GenBank/DDBJ databases">
        <title>The genome sequence of Colletotrichum cuscutae.</title>
        <authorList>
            <person name="Baroncelli R."/>
        </authorList>
    </citation>
    <scope>NUCLEOTIDE SEQUENCE</scope>
    <source>
        <strain evidence="2">IMI 304802</strain>
    </source>
</reference>
<name>A0AAI9XWF6_9PEZI</name>
<dbReference type="AlphaFoldDB" id="A0AAI9XWF6"/>
<sequence>MDADPGTASTLHEAMDQAHDDNEENEDDEIPLSKISVKSPHAFQGHARGVLTFLIKKIDFIAKKLEELGHVLGDADSRSQPQNSSTKPYRSSSSVSPASAHNSTAGNLTVPSPASGDNGKILTPKLDYEGESSLSAQAAFADRFLRDAVSNKPSVDITGEMVSP</sequence>